<dbReference type="Proteomes" id="UP000823388">
    <property type="component" value="Chromosome 2K"/>
</dbReference>
<keyword evidence="3" id="KW-1185">Reference proteome</keyword>
<gene>
    <name evidence="2" type="ORF">PVAP13_2KG271880</name>
</gene>
<dbReference type="AlphaFoldDB" id="A0A8T0WH37"/>
<protein>
    <submittedName>
        <fullName evidence="2">Uncharacterized protein</fullName>
    </submittedName>
</protein>
<feature type="compositionally biased region" description="Basic and acidic residues" evidence="1">
    <location>
        <begin position="201"/>
        <end position="211"/>
    </location>
</feature>
<feature type="compositionally biased region" description="Pro residues" evidence="1">
    <location>
        <begin position="77"/>
        <end position="90"/>
    </location>
</feature>
<feature type="region of interest" description="Disordered" evidence="1">
    <location>
        <begin position="1"/>
        <end position="113"/>
    </location>
</feature>
<comment type="caution">
    <text evidence="2">The sequence shown here is derived from an EMBL/GenBank/DDBJ whole genome shotgun (WGS) entry which is preliminary data.</text>
</comment>
<reference evidence="2" key="1">
    <citation type="submission" date="2020-05" db="EMBL/GenBank/DDBJ databases">
        <title>WGS assembly of Panicum virgatum.</title>
        <authorList>
            <person name="Lovell J.T."/>
            <person name="Jenkins J."/>
            <person name="Shu S."/>
            <person name="Juenger T.E."/>
            <person name="Schmutz J."/>
        </authorList>
    </citation>
    <scope>NUCLEOTIDE SEQUENCE</scope>
    <source>
        <strain evidence="2">AP13</strain>
    </source>
</reference>
<feature type="compositionally biased region" description="Pro residues" evidence="1">
    <location>
        <begin position="22"/>
        <end position="48"/>
    </location>
</feature>
<accession>A0A8T0WH37</accession>
<feature type="compositionally biased region" description="Basic residues" evidence="1">
    <location>
        <begin position="212"/>
        <end position="222"/>
    </location>
</feature>
<sequence length="256" mass="27271">MSPLSSSSSLLSPHAVRSVASEPPPSPTLSGVPPPCSPSPGDPPPCPASSPGRRRPARPLLLSSRTSAMPRLLTRVRPPPSLHPAPPPRPGEAAAVPPRCPAFSPGQHRRRCPRRQRRLLNPLLTCLLLHAAAQIHHLHAGIHQCGDRRRRGWSGRGKGAGASANDGAGRRSRTNPPPGRLWSDPPPAAGRNRWQGSRGGETGRRAVADRRWGRRARGRGRRPAAGEEGEGHGAAVGHAWLTFRSLANTCPRIPVC</sequence>
<evidence type="ECO:0000256" key="1">
    <source>
        <dbReference type="SAM" id="MobiDB-lite"/>
    </source>
</evidence>
<evidence type="ECO:0000313" key="2">
    <source>
        <dbReference type="EMBL" id="KAG2642469.1"/>
    </source>
</evidence>
<evidence type="ECO:0000313" key="3">
    <source>
        <dbReference type="Proteomes" id="UP000823388"/>
    </source>
</evidence>
<feature type="region of interest" description="Disordered" evidence="1">
    <location>
        <begin position="143"/>
        <end position="233"/>
    </location>
</feature>
<proteinExistence type="predicted"/>
<organism evidence="2 3">
    <name type="scientific">Panicum virgatum</name>
    <name type="common">Blackwell switchgrass</name>
    <dbReference type="NCBI Taxonomy" id="38727"/>
    <lineage>
        <taxon>Eukaryota</taxon>
        <taxon>Viridiplantae</taxon>
        <taxon>Streptophyta</taxon>
        <taxon>Embryophyta</taxon>
        <taxon>Tracheophyta</taxon>
        <taxon>Spermatophyta</taxon>
        <taxon>Magnoliopsida</taxon>
        <taxon>Liliopsida</taxon>
        <taxon>Poales</taxon>
        <taxon>Poaceae</taxon>
        <taxon>PACMAD clade</taxon>
        <taxon>Panicoideae</taxon>
        <taxon>Panicodae</taxon>
        <taxon>Paniceae</taxon>
        <taxon>Panicinae</taxon>
        <taxon>Panicum</taxon>
        <taxon>Panicum sect. Hiantes</taxon>
    </lineage>
</organism>
<feature type="compositionally biased region" description="Low complexity" evidence="1">
    <location>
        <begin position="1"/>
        <end position="13"/>
    </location>
</feature>
<dbReference type="EMBL" id="CM029039">
    <property type="protein sequence ID" value="KAG2642469.1"/>
    <property type="molecule type" value="Genomic_DNA"/>
</dbReference>
<name>A0A8T0WH37_PANVG</name>
<feature type="compositionally biased region" description="Pro residues" evidence="1">
    <location>
        <begin position="175"/>
        <end position="188"/>
    </location>
</feature>